<dbReference type="InterPro" id="IPR058263">
    <property type="entry name" value="DUF7957"/>
</dbReference>
<gene>
    <name evidence="1" type="ORF">AU15_16885</name>
    <name evidence="2" type="ORF">SAMN04487868_107179</name>
</gene>
<accession>A0A1I4JXI6</accession>
<evidence type="ECO:0000313" key="4">
    <source>
        <dbReference type="Proteomes" id="UP000199211"/>
    </source>
</evidence>
<proteinExistence type="predicted"/>
<protein>
    <submittedName>
        <fullName evidence="1">Uncharacterized protein</fullName>
    </submittedName>
</protein>
<name>W5YW14_9GAMM</name>
<dbReference type="Proteomes" id="UP000199211">
    <property type="component" value="Unassembled WGS sequence"/>
</dbReference>
<evidence type="ECO:0000313" key="2">
    <source>
        <dbReference type="EMBL" id="SFL71164.1"/>
    </source>
</evidence>
<organism evidence="1 3">
    <name type="scientific">Marinobacter salarius</name>
    <dbReference type="NCBI Taxonomy" id="1420917"/>
    <lineage>
        <taxon>Bacteria</taxon>
        <taxon>Pseudomonadati</taxon>
        <taxon>Pseudomonadota</taxon>
        <taxon>Gammaproteobacteria</taxon>
        <taxon>Pseudomonadales</taxon>
        <taxon>Marinobacteraceae</taxon>
        <taxon>Marinobacter</taxon>
    </lineage>
</organism>
<sequence>MTSISFSGSIINIDGKSVQLSHGIVEAYELYGVIVVLLDPDSDMGTVAQFRNLIGLKMNGHMLWEAELPTNKKSDVYWKISQKNPLKACSFSSFECEIDSNNGKIIKKEFYK</sequence>
<dbReference type="HOGENOM" id="CLU_2142904_0_0_6"/>
<reference evidence="2 4" key="2">
    <citation type="submission" date="2016-10" db="EMBL/GenBank/DDBJ databases">
        <authorList>
            <person name="Varghese N."/>
            <person name="Submissions S."/>
        </authorList>
    </citation>
    <scope>NUCLEOTIDE SEQUENCE [LARGE SCALE GENOMIC DNA]</scope>
    <source>
        <strain evidence="2 4">DSM 26291</strain>
    </source>
</reference>
<dbReference type="Pfam" id="PF25857">
    <property type="entry name" value="DUF7957"/>
    <property type="match status" value="1"/>
</dbReference>
<dbReference type="AlphaFoldDB" id="W5YW14"/>
<evidence type="ECO:0000313" key="1">
    <source>
        <dbReference type="EMBL" id="AHI33311.1"/>
    </source>
</evidence>
<dbReference type="EMBL" id="FOTV01000007">
    <property type="protein sequence ID" value="SFL71164.1"/>
    <property type="molecule type" value="Genomic_DNA"/>
</dbReference>
<dbReference type="EMBL" id="CP007152">
    <property type="protein sequence ID" value="AHI33311.1"/>
    <property type="molecule type" value="Genomic_DNA"/>
</dbReference>
<keyword evidence="4" id="KW-1185">Reference proteome</keyword>
<dbReference type="Proteomes" id="UP000035081">
    <property type="component" value="Chromosome"/>
</dbReference>
<reference evidence="1 3" key="1">
    <citation type="journal article" date="2014" name="Genome Announc.">
        <title>Draft Genome Sequences of Marinobacter similis A3d10T and Marinobacter salarius R9SW1T.</title>
        <authorList>
            <person name="Ivanova E.P."/>
            <person name="Ng H.J."/>
            <person name="Webb H.K."/>
            <person name="Feng G."/>
            <person name="Oshima K."/>
            <person name="Hattori M."/>
            <person name="Ohkuma M."/>
            <person name="Sergeev A.F."/>
            <person name="Mikhailov V.V."/>
            <person name="Crawford R.J."/>
            <person name="Sawabe T."/>
        </authorList>
    </citation>
    <scope>NUCLEOTIDE SEQUENCE [LARGE SCALE GENOMIC DNA]</scope>
    <source>
        <strain evidence="3">A3d10 and R9SW1</strain>
        <strain evidence="1">R9SW1</strain>
    </source>
</reference>
<evidence type="ECO:0000313" key="3">
    <source>
        <dbReference type="Proteomes" id="UP000035081"/>
    </source>
</evidence>
<dbReference type="KEGG" id="msr:AU15_16885"/>
<dbReference type="RefSeq" id="WP_036206075.1">
    <property type="nucleotide sequence ID" value="NZ_DCAM01000063.1"/>
</dbReference>
<accession>W5YW14</accession>